<dbReference type="Proteomes" id="UP000054308">
    <property type="component" value="Unassembled WGS sequence"/>
</dbReference>
<feature type="domain" description="Fibronectin type-III" evidence="5">
    <location>
        <begin position="207"/>
        <end position="245"/>
    </location>
</feature>
<dbReference type="PANTHER" id="PTHR44170">
    <property type="entry name" value="PROTEIN SIDEKICK"/>
    <property type="match status" value="1"/>
</dbReference>
<reference evidence="6 7" key="1">
    <citation type="submission" date="2014-04" db="EMBL/GenBank/DDBJ databases">
        <title>Genome evolution of avian class.</title>
        <authorList>
            <person name="Zhang G."/>
            <person name="Li C."/>
        </authorList>
    </citation>
    <scope>NUCLEOTIDE SEQUENCE [LARGE SCALE GENOMIC DNA]</scope>
    <source>
        <strain evidence="6">BGI_N300</strain>
    </source>
</reference>
<evidence type="ECO:0000313" key="6">
    <source>
        <dbReference type="EMBL" id="KFP04483.1"/>
    </source>
</evidence>
<dbReference type="InterPro" id="IPR036179">
    <property type="entry name" value="Ig-like_dom_sf"/>
</dbReference>
<evidence type="ECO:0000256" key="2">
    <source>
        <dbReference type="ARBA" id="ARBA00023157"/>
    </source>
</evidence>
<keyword evidence="1" id="KW-0677">Repeat</keyword>
<keyword evidence="7" id="KW-1185">Reference proteome</keyword>
<dbReference type="FunFam" id="2.60.40.10:FF:000043">
    <property type="entry name" value="roundabout homolog 2 isoform X2"/>
    <property type="match status" value="1"/>
</dbReference>
<evidence type="ECO:0000313" key="7">
    <source>
        <dbReference type="Proteomes" id="UP000054308"/>
    </source>
</evidence>
<name>A0A091IAJ9_CALAN</name>
<proteinExistence type="predicted"/>
<dbReference type="FunFam" id="2.60.40.10:FF:000065">
    <property type="entry name" value="roundabout homolog 1 isoform X3"/>
    <property type="match status" value="1"/>
</dbReference>
<evidence type="ECO:0000259" key="5">
    <source>
        <dbReference type="PROSITE" id="PS50853"/>
    </source>
</evidence>
<evidence type="ECO:0000256" key="1">
    <source>
        <dbReference type="ARBA" id="ARBA00022737"/>
    </source>
</evidence>
<keyword evidence="3" id="KW-0393">Immunoglobulin domain</keyword>
<dbReference type="InterPro" id="IPR007110">
    <property type="entry name" value="Ig-like_dom"/>
</dbReference>
<dbReference type="SMART" id="SM00409">
    <property type="entry name" value="IG"/>
    <property type="match status" value="1"/>
</dbReference>
<organism evidence="6 7">
    <name type="scientific">Calypte anna</name>
    <name type="common">Anna's hummingbird</name>
    <name type="synonym">Archilochus anna</name>
    <dbReference type="NCBI Taxonomy" id="9244"/>
    <lineage>
        <taxon>Eukaryota</taxon>
        <taxon>Metazoa</taxon>
        <taxon>Chordata</taxon>
        <taxon>Craniata</taxon>
        <taxon>Vertebrata</taxon>
        <taxon>Euteleostomi</taxon>
        <taxon>Archelosauria</taxon>
        <taxon>Archosauria</taxon>
        <taxon>Dinosauria</taxon>
        <taxon>Saurischia</taxon>
        <taxon>Theropoda</taxon>
        <taxon>Coelurosauria</taxon>
        <taxon>Aves</taxon>
        <taxon>Neognathae</taxon>
        <taxon>Neoaves</taxon>
        <taxon>Strisores</taxon>
        <taxon>Apodiformes</taxon>
        <taxon>Trochilidae</taxon>
        <taxon>Calypte</taxon>
    </lineage>
</organism>
<feature type="non-terminal residue" evidence="6">
    <location>
        <position position="1"/>
    </location>
</feature>
<gene>
    <name evidence="6" type="ORF">N300_07144</name>
</gene>
<dbReference type="SUPFAM" id="SSF48726">
    <property type="entry name" value="Immunoglobulin"/>
    <property type="match status" value="1"/>
</dbReference>
<dbReference type="InterPro" id="IPR003599">
    <property type="entry name" value="Ig_sub"/>
</dbReference>
<feature type="non-terminal residue" evidence="6">
    <location>
        <position position="245"/>
    </location>
</feature>
<dbReference type="Pfam" id="PF07679">
    <property type="entry name" value="I-set"/>
    <property type="match status" value="1"/>
</dbReference>
<feature type="domain" description="Fibronectin type-III" evidence="5">
    <location>
        <begin position="107"/>
        <end position="202"/>
    </location>
</feature>
<sequence length="245" mass="26781">LREDFRQPPGDVAVASGDPAVLECVPPRGHPEPSISWKKDGARLGDRDNERLTIRGGKLMVAPTRKSDTGLYVCVATNVAGERDSAPARLLVLGLDLEWVQQELAQVTVHLQDPVVLPPGTVRLSWTVEHPAPFLAGYRVLLRRGGSGHWEEARAARAVPGDQGVLLTHLRHGQDYQVKVQPYFHHLHGPDSAVRALRTPEAAPSAPPRAVTVAWNGTSVRISWQPPPVAEQNGIIRHYQVRAEG</sequence>
<dbReference type="InterPro" id="IPR013783">
    <property type="entry name" value="Ig-like_fold"/>
</dbReference>
<dbReference type="Gene3D" id="2.60.40.10">
    <property type="entry name" value="Immunoglobulins"/>
    <property type="match status" value="3"/>
</dbReference>
<dbReference type="STRING" id="9244.A0A091IAJ9"/>
<evidence type="ECO:0000256" key="3">
    <source>
        <dbReference type="ARBA" id="ARBA00023319"/>
    </source>
</evidence>
<dbReference type="AlphaFoldDB" id="A0A091IAJ9"/>
<dbReference type="CDD" id="cd00063">
    <property type="entry name" value="FN3"/>
    <property type="match status" value="2"/>
</dbReference>
<dbReference type="InterPro" id="IPR036116">
    <property type="entry name" value="FN3_sf"/>
</dbReference>
<dbReference type="PANTHER" id="PTHR44170:SF11">
    <property type="entry name" value="ROUNDABOUT HOMOLOG 4"/>
    <property type="match status" value="1"/>
</dbReference>
<keyword evidence="2" id="KW-1015">Disulfide bond</keyword>
<dbReference type="EMBL" id="KL218365">
    <property type="protein sequence ID" value="KFP04483.1"/>
    <property type="molecule type" value="Genomic_DNA"/>
</dbReference>
<dbReference type="SUPFAM" id="SSF49265">
    <property type="entry name" value="Fibronectin type III"/>
    <property type="match status" value="1"/>
</dbReference>
<dbReference type="PROSITE" id="PS50853">
    <property type="entry name" value="FN3"/>
    <property type="match status" value="2"/>
</dbReference>
<dbReference type="InterPro" id="IPR013098">
    <property type="entry name" value="Ig_I-set"/>
</dbReference>
<feature type="domain" description="Ig-like" evidence="4">
    <location>
        <begin position="3"/>
        <end position="91"/>
    </location>
</feature>
<dbReference type="PROSITE" id="PS50835">
    <property type="entry name" value="IG_LIKE"/>
    <property type="match status" value="1"/>
</dbReference>
<dbReference type="GO" id="GO:0098609">
    <property type="term" value="P:cell-cell adhesion"/>
    <property type="evidence" value="ECO:0007669"/>
    <property type="project" value="TreeGrafter"/>
</dbReference>
<accession>A0A091IAJ9</accession>
<evidence type="ECO:0000259" key="4">
    <source>
        <dbReference type="PROSITE" id="PS50835"/>
    </source>
</evidence>
<dbReference type="InterPro" id="IPR003961">
    <property type="entry name" value="FN3_dom"/>
</dbReference>
<dbReference type="SMART" id="SM00408">
    <property type="entry name" value="IGc2"/>
    <property type="match status" value="1"/>
</dbReference>
<dbReference type="InterPro" id="IPR003598">
    <property type="entry name" value="Ig_sub2"/>
</dbReference>
<protein>
    <submittedName>
        <fullName evidence="6">Roundabout 4</fullName>
    </submittedName>
</protein>